<keyword evidence="3" id="KW-0735">Signal-anchor</keyword>
<feature type="domain" description="Thioredoxin" evidence="7">
    <location>
        <begin position="94"/>
        <end position="238"/>
    </location>
</feature>
<name>A0ABS3I730_9MICO</name>
<dbReference type="EMBL" id="JAFMPK010000027">
    <property type="protein sequence ID" value="MBO0608802.1"/>
    <property type="molecule type" value="Genomic_DNA"/>
</dbReference>
<evidence type="ECO:0000313" key="9">
    <source>
        <dbReference type="Proteomes" id="UP000664617"/>
    </source>
</evidence>
<dbReference type="InterPro" id="IPR000866">
    <property type="entry name" value="AhpC/TSA"/>
</dbReference>
<evidence type="ECO:0000256" key="6">
    <source>
        <dbReference type="SAM" id="MobiDB-lite"/>
    </source>
</evidence>
<evidence type="ECO:0000256" key="1">
    <source>
        <dbReference type="ARBA" id="ARBA00004196"/>
    </source>
</evidence>
<sequence>MNPVTDAVRPADELSAPAAPAGCAQTSPGAGPADRRRLRTARTPRGRGRAARLVALAVAATCAGTLAACTAADSGAGDVAGQGYVSGDGSVQSWDAGDRRGPVRISGTDFTGETLATSDWAGDVVVLNTWYAGCPPCRAEAPDLTDLANEYADDGVRFLGINTEDDAATAQAFERTFDTPYPSLEDRDGRVVADLSGVVPLQAVPTTVVLDGEGMVAARVIGEVERPTLEALIDEALGEEA</sequence>
<comment type="caution">
    <text evidence="8">The sequence shown here is derived from an EMBL/GenBank/DDBJ whole genome shotgun (WGS) entry which is preliminary data.</text>
</comment>
<dbReference type="InterPro" id="IPR013766">
    <property type="entry name" value="Thioredoxin_domain"/>
</dbReference>
<evidence type="ECO:0000259" key="7">
    <source>
        <dbReference type="PROSITE" id="PS51352"/>
    </source>
</evidence>
<accession>A0ABS3I730</accession>
<feature type="compositionally biased region" description="Basic residues" evidence="6">
    <location>
        <begin position="36"/>
        <end position="46"/>
    </location>
</feature>
<evidence type="ECO:0000256" key="4">
    <source>
        <dbReference type="ARBA" id="ARBA00023157"/>
    </source>
</evidence>
<dbReference type="InterPro" id="IPR050553">
    <property type="entry name" value="Thioredoxin_ResA/DsbE_sf"/>
</dbReference>
<keyword evidence="2" id="KW-0201">Cytochrome c-type biogenesis</keyword>
<keyword evidence="3" id="KW-0812">Transmembrane</keyword>
<gene>
    <name evidence="8" type="ORF">J0911_07125</name>
</gene>
<dbReference type="Proteomes" id="UP000664617">
    <property type="component" value="Unassembled WGS sequence"/>
</dbReference>
<proteinExistence type="predicted"/>
<keyword evidence="9" id="KW-1185">Reference proteome</keyword>
<evidence type="ECO:0000313" key="8">
    <source>
        <dbReference type="EMBL" id="MBO0608802.1"/>
    </source>
</evidence>
<evidence type="ECO:0000256" key="5">
    <source>
        <dbReference type="ARBA" id="ARBA00023284"/>
    </source>
</evidence>
<comment type="subcellular location">
    <subcellularLocation>
        <location evidence="1">Cell envelope</location>
    </subcellularLocation>
</comment>
<evidence type="ECO:0000256" key="2">
    <source>
        <dbReference type="ARBA" id="ARBA00022748"/>
    </source>
</evidence>
<keyword evidence="4" id="KW-1015">Disulfide bond</keyword>
<dbReference type="PANTHER" id="PTHR42852:SF6">
    <property type="entry name" value="THIOL:DISULFIDE INTERCHANGE PROTEIN DSBE"/>
    <property type="match status" value="1"/>
</dbReference>
<dbReference type="RefSeq" id="WP_207274733.1">
    <property type="nucleotide sequence ID" value="NZ_JAFMPK010000027.1"/>
</dbReference>
<dbReference type="PROSITE" id="PS51352">
    <property type="entry name" value="THIOREDOXIN_2"/>
    <property type="match status" value="1"/>
</dbReference>
<dbReference type="InterPro" id="IPR036249">
    <property type="entry name" value="Thioredoxin-like_sf"/>
</dbReference>
<reference evidence="8 9" key="1">
    <citation type="submission" date="2021-03" db="EMBL/GenBank/DDBJ databases">
        <authorList>
            <person name="Xin L."/>
        </authorList>
    </citation>
    <scope>NUCLEOTIDE SEQUENCE [LARGE SCALE GENOMIC DNA]</scope>
    <source>
        <strain evidence="8 9">XHU 5031</strain>
    </source>
</reference>
<protein>
    <submittedName>
        <fullName evidence="8">TlpA family protein disulfide reductase</fullName>
    </submittedName>
</protein>
<dbReference type="Pfam" id="PF00578">
    <property type="entry name" value="AhpC-TSA"/>
    <property type="match status" value="1"/>
</dbReference>
<dbReference type="SUPFAM" id="SSF52833">
    <property type="entry name" value="Thioredoxin-like"/>
    <property type="match status" value="1"/>
</dbReference>
<dbReference type="Gene3D" id="3.40.30.10">
    <property type="entry name" value="Glutaredoxin"/>
    <property type="match status" value="1"/>
</dbReference>
<evidence type="ECO:0000256" key="3">
    <source>
        <dbReference type="ARBA" id="ARBA00022968"/>
    </source>
</evidence>
<keyword evidence="5" id="KW-0676">Redox-active center</keyword>
<dbReference type="CDD" id="cd02966">
    <property type="entry name" value="TlpA_like_family"/>
    <property type="match status" value="1"/>
</dbReference>
<organism evidence="8 9">
    <name type="scientific">Myceligenerans salitolerans</name>
    <dbReference type="NCBI Taxonomy" id="1230528"/>
    <lineage>
        <taxon>Bacteria</taxon>
        <taxon>Bacillati</taxon>
        <taxon>Actinomycetota</taxon>
        <taxon>Actinomycetes</taxon>
        <taxon>Micrococcales</taxon>
        <taxon>Promicromonosporaceae</taxon>
        <taxon>Myceligenerans</taxon>
    </lineage>
</organism>
<feature type="region of interest" description="Disordered" evidence="6">
    <location>
        <begin position="1"/>
        <end position="46"/>
    </location>
</feature>
<reference evidence="9" key="2">
    <citation type="submission" date="2023-07" db="EMBL/GenBank/DDBJ databases">
        <title>Myceligenerans salitolerans sp. nov., a halotolerant actinomycete isolated from a salt lake in Xinjiang, China.</title>
        <authorList>
            <person name="Guan T."/>
        </authorList>
    </citation>
    <scope>NUCLEOTIDE SEQUENCE [LARGE SCALE GENOMIC DNA]</scope>
    <source>
        <strain evidence="9">XHU 5031</strain>
    </source>
</reference>
<dbReference type="PANTHER" id="PTHR42852">
    <property type="entry name" value="THIOL:DISULFIDE INTERCHANGE PROTEIN DSBE"/>
    <property type="match status" value="1"/>
</dbReference>